<dbReference type="AlphaFoldDB" id="A0AAV4XG20"/>
<evidence type="ECO:0000313" key="2">
    <source>
        <dbReference type="Proteomes" id="UP001054945"/>
    </source>
</evidence>
<organism evidence="1 2">
    <name type="scientific">Caerostris extrusa</name>
    <name type="common">Bark spider</name>
    <name type="synonym">Caerostris bankana</name>
    <dbReference type="NCBI Taxonomy" id="172846"/>
    <lineage>
        <taxon>Eukaryota</taxon>
        <taxon>Metazoa</taxon>
        <taxon>Ecdysozoa</taxon>
        <taxon>Arthropoda</taxon>
        <taxon>Chelicerata</taxon>
        <taxon>Arachnida</taxon>
        <taxon>Araneae</taxon>
        <taxon>Araneomorphae</taxon>
        <taxon>Entelegynae</taxon>
        <taxon>Araneoidea</taxon>
        <taxon>Araneidae</taxon>
        <taxon>Caerostris</taxon>
    </lineage>
</organism>
<accession>A0AAV4XG20</accession>
<sequence length="98" mass="10859">MCGVRLLIWGVEKKGLREGGQPLPKEKRASMNSVAAASKAGGPKPACTQMGFYFTFLCKWVRCSLKEGYTTLESKGLLGRRPGLNCSTDFSSCCCWWW</sequence>
<reference evidence="1 2" key="1">
    <citation type="submission" date="2021-06" db="EMBL/GenBank/DDBJ databases">
        <title>Caerostris extrusa draft genome.</title>
        <authorList>
            <person name="Kono N."/>
            <person name="Arakawa K."/>
        </authorList>
    </citation>
    <scope>NUCLEOTIDE SEQUENCE [LARGE SCALE GENOMIC DNA]</scope>
</reference>
<protein>
    <submittedName>
        <fullName evidence="1">Uncharacterized protein</fullName>
    </submittedName>
</protein>
<comment type="caution">
    <text evidence="1">The sequence shown here is derived from an EMBL/GenBank/DDBJ whole genome shotgun (WGS) entry which is preliminary data.</text>
</comment>
<dbReference type="EMBL" id="BPLR01017651">
    <property type="protein sequence ID" value="GIY93338.1"/>
    <property type="molecule type" value="Genomic_DNA"/>
</dbReference>
<gene>
    <name evidence="1" type="ORF">CEXT_646151</name>
</gene>
<dbReference type="Proteomes" id="UP001054945">
    <property type="component" value="Unassembled WGS sequence"/>
</dbReference>
<evidence type="ECO:0000313" key="1">
    <source>
        <dbReference type="EMBL" id="GIY93338.1"/>
    </source>
</evidence>
<name>A0AAV4XG20_CAEEX</name>
<keyword evidence="2" id="KW-1185">Reference proteome</keyword>
<proteinExistence type="predicted"/>